<evidence type="ECO:0000256" key="6">
    <source>
        <dbReference type="SAM" id="Coils"/>
    </source>
</evidence>
<dbReference type="Pfam" id="PF05380">
    <property type="entry name" value="Peptidase_A17"/>
    <property type="match status" value="1"/>
</dbReference>
<dbReference type="Gene3D" id="3.30.70.270">
    <property type="match status" value="1"/>
</dbReference>
<evidence type="ECO:0000256" key="8">
    <source>
        <dbReference type="SAM" id="Phobius"/>
    </source>
</evidence>
<dbReference type="Gene3D" id="1.20.1730.10">
    <property type="entry name" value="Sodium/glucose cotransporter"/>
    <property type="match status" value="1"/>
</dbReference>
<dbReference type="PANTHER" id="PTHR47331:SF1">
    <property type="entry name" value="GAG-LIKE PROTEIN"/>
    <property type="match status" value="1"/>
</dbReference>
<evidence type="ECO:0000256" key="4">
    <source>
        <dbReference type="ARBA" id="ARBA00022989"/>
    </source>
</evidence>
<dbReference type="SMART" id="SM00343">
    <property type="entry name" value="ZnF_C2HC"/>
    <property type="match status" value="2"/>
</dbReference>
<comment type="similarity">
    <text evidence="2">Belongs to the sodium:solute symporter (SSF) (TC 2.A.21) family.</text>
</comment>
<dbReference type="GO" id="GO:0008270">
    <property type="term" value="F:zinc ion binding"/>
    <property type="evidence" value="ECO:0007669"/>
    <property type="project" value="InterPro"/>
</dbReference>
<keyword evidence="6" id="KW-0175">Coiled coil</keyword>
<feature type="non-terminal residue" evidence="11">
    <location>
        <position position="2451"/>
    </location>
</feature>
<evidence type="ECO:0000313" key="12">
    <source>
        <dbReference type="Proteomes" id="UP000054359"/>
    </source>
</evidence>
<dbReference type="InterPro" id="IPR038717">
    <property type="entry name" value="Tc1-like_DDE_dom"/>
</dbReference>
<dbReference type="Pfam" id="PF13358">
    <property type="entry name" value="DDE_3"/>
    <property type="match status" value="1"/>
</dbReference>
<dbReference type="Pfam" id="PF00474">
    <property type="entry name" value="SSF"/>
    <property type="match status" value="1"/>
</dbReference>
<sequence length="2451" mass="280432">MEIAKAKRTALRSLTTRLISKIESKILENEIEEEELEELSEQLNLKSKQLKEIDSEIQSQITDVKEIETEIIKCDEYHEKLINCTCKLKVAINKCKPVIQRTHQQPVSLLKLEKQFVKLPSLSIRRFDGDPADWQRFWDQFESLIHKNEDLSNVDKFNYLHSYLTGIAANAIKGITLTNNNYDAAIVTLKERFGKRTLVINSHLTKLLNLTPVRKSSDVSLLRELLDTCQTEVRNLEALGVNSETYGSLLCNILIKLLPQDIVLDITKKCESDEDWKVSRIINILKTEVESRERTLFLIKNKHSNEYETKFQTPSGRISDTNAKLQNRNTFVKIQNTPSAMSFSTAHTICIFCSAPHDSFKCKMSPQNKLEILKNTKRCFKCFRMYHISKNCYSNKLSCFKCKSGSHHSSICLGNNRNNNSAKINQTNKPEDKCKESLNLNCNAENIQMSNNSNSEIVSSVSQCNASMTCSKNVYLQTCTVVAKSEFNSKIARILLDNGSQKSFVNENLANILKLKPIRYELLSVYSFGMQQATQKKYPVVEFEIKARNNAHTFKIETLVIPCISGAIISPPNKQISEFMTNRHLELADSCYGNKYLDVQILIGSDYIWEFILDEKIAISKHIGAIKTVFGWVITGSEFRKEEACSQNIAVMKNAVINNDIRTFWELDSIGILTESEELSMKDKQIIDQFENSLSFNNGRYQTKLLWKSNPDELNNNFQIAKRRFEILKAKLDKDIEVREEYTKIIEEQLQNGIVEVYENKDLESGYYMPHRAVIRPDKETSRVRIVFDASSKGENSKSLNDLLEAGPNLNPNILDVILKFREHNIAFSADIEKAFLMISIAEEDRKYLKFFWFQNDNWKSFKIMNMTRLPFGITTSPFILAATIKHHIKKYITKKPESYEMLNSSLYVDDLYYGANTVERAYQLSSDAVTILKYASMNLRKFNTNSKKLKDMWLKNGLSMNDSATQAKILGLNWDTENDSIRLDLKSLESSLISCVSYTKRTVLQVAAKIYDPTGFISPFVIRIKILLQQIWVKGLDWDEQLPKDIETEFQKWLAEITHLQGMSIDRKYFQNVNRLNSDISLHIFCDASNNAYGSVAYFRYINKFGEIKTSFILSKTRVAPLKSLTLPRLELMGAVTAARIAKYLTKLFNHICQHVYFWTDSQIVLHWIKGSSRNWKPFVSNRVAEIQTLTNPTNWKHCSGKENPADLLTRGLSVNYLKNCSLWWYGPEWLQNQCTNWPIQQNFDIENDEQLERRTKIFVCDVIVKKDEQLLDIRKFSSVLKFLRIVAWIKRFVAKARKLSANSGPLSASEIQDAEVFCVRKAQMDFFTPEIKALQSGKSISPSSSIFSLAPFLDKNQILRIKGRLEGTEYTVDEKHPVLLPKDSRFTELIVKREHNNVLHAGVATTLTKMRQKFWIPKGRQLVKKVIGSCLICRKYAAKPAKQMTAQLPKERITETPPFYVTGVDFTGPVYITSGNGSQKSYIVLFTCAVTRALHLELVSNMSANKFILALRRFISRRGNCRTFYSDNAKTFRYAAKDLQYFYSIIKGQDFQNFLANEGFTWKFIVELAPWWGGFYESLMKSIKEPLKKILGRAQLNFEEFMTVLTEVENIVNRRPLTYVYNDLHEPEPLTPADFLLIGHTIEYPCNFAEILNTSPTREGLLKRKQYQTTLLKHIWKKWKNQYLLNLRNAHFFDTPESKKNLNVGDIVLLEGTTKSKFLWNLGRIIQVFKGRDGLVRSCMSVISRLWQRFQDDGNVSRRCSTSRLRVTTPNEDRHLAVTAKRNRRSRDSDLSRQLSSATGTTISKQTVYRRLGQIGLYARRPVRCVPLTATHCRLRLAWSREHALWTPKQWACVMFSDESRFSLQSDSCRTFIWRAPDTRYHQENIIERHRYGGAGVLVWGGIILSSRTDVHVQIGTMTSQIYRDVILEQHVRLFRGAIGAQFVLMDDNARPHRVNIISECLQSEDITRMDWPAFSPDLNPVQHVWDMLGRRVAARQPPPTCLPEFRRALLFEWCNIPQDQIDNLIHSMPGRCTDCIASSGRHTKVSAELVKVTVHHVDDQRSIRNLGLPGCGCYATRFWRHRLRLEAPKHFDNYCCKSAELPQYSLYNYDDVTGAGDCYDLGGMKAVLWTDVFQSVLMFFALLSVIIKGSIDVGGFQEMINIAEKGGRLNFFNFSFDPTLRFTVWSALIGGFMYGITTCGANQTQVQRLLTLSTLKRSQLALLISIPMNLLMYYTIYTCGLVIYANFAGCDPLLKTEISGISSADQGILVGLLSGIILNAWIGTGAIISDFPQIKLPQSVDSCPANITDNSFLTNVTSLHSFNLTLSQSTTAMPMDTISVLKEEIFPLFKLSFLLHPVPGTILTLLVGYIVSFITGGDKNVDENLLCPFVRKCLSANTLKIDEKPIPTISVPDEVQQTDHRNGFVTASDSSPKNKIISSDNILEESKL</sequence>
<dbReference type="STRING" id="407821.A0A087U2H3"/>
<evidence type="ECO:0000259" key="10">
    <source>
        <dbReference type="PROSITE" id="PS50994"/>
    </source>
</evidence>
<feature type="coiled-coil region" evidence="6">
    <location>
        <begin position="19"/>
        <end position="70"/>
    </location>
</feature>
<dbReference type="PROSITE" id="PS50994">
    <property type="entry name" value="INTEGRASE"/>
    <property type="match status" value="1"/>
</dbReference>
<feature type="domain" description="Reverse transcriptase" evidence="9">
    <location>
        <begin position="755"/>
        <end position="975"/>
    </location>
</feature>
<feature type="domain" description="Integrase catalytic" evidence="10">
    <location>
        <begin position="1455"/>
        <end position="1642"/>
    </location>
</feature>
<evidence type="ECO:0000256" key="3">
    <source>
        <dbReference type="ARBA" id="ARBA00022692"/>
    </source>
</evidence>
<dbReference type="PROSITE" id="PS50283">
    <property type="entry name" value="NA_SOLUT_SYMP_3"/>
    <property type="match status" value="1"/>
</dbReference>
<comment type="subcellular location">
    <subcellularLocation>
        <location evidence="1">Membrane</location>
        <topology evidence="1">Multi-pass membrane protein</topology>
    </subcellularLocation>
</comment>
<dbReference type="SUPFAM" id="SSF53098">
    <property type="entry name" value="Ribonuclease H-like"/>
    <property type="match status" value="1"/>
</dbReference>
<dbReference type="SUPFAM" id="SSF56672">
    <property type="entry name" value="DNA/RNA polymerases"/>
    <property type="match status" value="1"/>
</dbReference>
<feature type="transmembrane region" description="Helical" evidence="8">
    <location>
        <begin position="2225"/>
        <end position="2250"/>
    </location>
</feature>
<dbReference type="OrthoDB" id="8045564at2759"/>
<gene>
    <name evidence="11" type="ORF">X975_16076</name>
</gene>
<dbReference type="GO" id="GO:0016020">
    <property type="term" value="C:membrane"/>
    <property type="evidence" value="ECO:0007669"/>
    <property type="project" value="UniProtKB-SubCell"/>
</dbReference>
<dbReference type="Gene3D" id="1.10.340.70">
    <property type="match status" value="1"/>
</dbReference>
<feature type="transmembrane region" description="Helical" evidence="8">
    <location>
        <begin position="2185"/>
        <end position="2204"/>
    </location>
</feature>
<dbReference type="InterPro" id="IPR001584">
    <property type="entry name" value="Integrase_cat-core"/>
</dbReference>
<dbReference type="GO" id="GO:0071897">
    <property type="term" value="P:DNA biosynthetic process"/>
    <property type="evidence" value="ECO:0007669"/>
    <property type="project" value="UniProtKB-ARBA"/>
</dbReference>
<name>A0A087U2H3_STEMI</name>
<dbReference type="GO" id="GO:0015074">
    <property type="term" value="P:DNA integration"/>
    <property type="evidence" value="ECO:0007669"/>
    <property type="project" value="InterPro"/>
</dbReference>
<evidence type="ECO:0000259" key="9">
    <source>
        <dbReference type="PROSITE" id="PS50878"/>
    </source>
</evidence>
<dbReference type="GO" id="GO:0003677">
    <property type="term" value="F:DNA binding"/>
    <property type="evidence" value="ECO:0007669"/>
    <property type="project" value="InterPro"/>
</dbReference>
<feature type="region of interest" description="Disordered" evidence="7">
    <location>
        <begin position="1781"/>
        <end position="1800"/>
    </location>
</feature>
<dbReference type="InterPro" id="IPR038377">
    <property type="entry name" value="Na/Glc_symporter_sf"/>
</dbReference>
<dbReference type="InterPro" id="IPR043502">
    <property type="entry name" value="DNA/RNA_pol_sf"/>
</dbReference>
<evidence type="ECO:0000256" key="2">
    <source>
        <dbReference type="ARBA" id="ARBA00006434"/>
    </source>
</evidence>
<dbReference type="OMA" id="IMMTIDL"/>
<dbReference type="InterPro" id="IPR002492">
    <property type="entry name" value="Transposase_Tc1-like"/>
</dbReference>
<organism evidence="11 12">
    <name type="scientific">Stegodyphus mimosarum</name>
    <name type="common">African social velvet spider</name>
    <dbReference type="NCBI Taxonomy" id="407821"/>
    <lineage>
        <taxon>Eukaryota</taxon>
        <taxon>Metazoa</taxon>
        <taxon>Ecdysozoa</taxon>
        <taxon>Arthropoda</taxon>
        <taxon>Chelicerata</taxon>
        <taxon>Arachnida</taxon>
        <taxon>Araneae</taxon>
        <taxon>Araneomorphae</taxon>
        <taxon>Entelegynae</taxon>
        <taxon>Eresoidea</taxon>
        <taxon>Eresidae</taxon>
        <taxon>Stegodyphus</taxon>
    </lineage>
</organism>
<evidence type="ECO:0000313" key="11">
    <source>
        <dbReference type="EMBL" id="KFM71562.1"/>
    </source>
</evidence>
<accession>A0A087U2H3</accession>
<dbReference type="EMBL" id="KK117843">
    <property type="protein sequence ID" value="KFM71562.1"/>
    <property type="molecule type" value="Genomic_DNA"/>
</dbReference>
<dbReference type="InterPro" id="IPR001878">
    <property type="entry name" value="Znf_CCHC"/>
</dbReference>
<keyword evidence="4 8" id="KW-1133">Transmembrane helix</keyword>
<dbReference type="InterPro" id="IPR012337">
    <property type="entry name" value="RNaseH-like_sf"/>
</dbReference>
<keyword evidence="5 8" id="KW-0472">Membrane</keyword>
<keyword evidence="12" id="KW-1185">Reference proteome</keyword>
<dbReference type="InterPro" id="IPR036397">
    <property type="entry name" value="RNaseH_sf"/>
</dbReference>
<dbReference type="InterPro" id="IPR005312">
    <property type="entry name" value="DUF1759"/>
</dbReference>
<dbReference type="InterPro" id="IPR008042">
    <property type="entry name" value="Retrotrans_Pao"/>
</dbReference>
<proteinExistence type="inferred from homology"/>
<dbReference type="InterPro" id="IPR043128">
    <property type="entry name" value="Rev_trsase/Diguanyl_cyclase"/>
</dbReference>
<dbReference type="InterPro" id="IPR000477">
    <property type="entry name" value="RT_dom"/>
</dbReference>
<reference evidence="11 12" key="1">
    <citation type="submission" date="2013-11" db="EMBL/GenBank/DDBJ databases">
        <title>Genome sequencing of Stegodyphus mimosarum.</title>
        <authorList>
            <person name="Bechsgaard J."/>
        </authorList>
    </citation>
    <scope>NUCLEOTIDE SEQUENCE [LARGE SCALE GENOMIC DNA]</scope>
</reference>
<evidence type="ECO:0000256" key="7">
    <source>
        <dbReference type="SAM" id="MobiDB-lite"/>
    </source>
</evidence>
<dbReference type="Gene3D" id="3.10.10.10">
    <property type="entry name" value="HIV Type 1 Reverse Transcriptase, subunit A, domain 1"/>
    <property type="match status" value="1"/>
</dbReference>
<evidence type="ECO:0000256" key="1">
    <source>
        <dbReference type="ARBA" id="ARBA00004141"/>
    </source>
</evidence>
<dbReference type="InterPro" id="IPR041588">
    <property type="entry name" value="Integrase_H2C2"/>
</dbReference>
<feature type="transmembrane region" description="Helical" evidence="8">
    <location>
        <begin position="2270"/>
        <end position="2291"/>
    </location>
</feature>
<dbReference type="PANTHER" id="PTHR47331">
    <property type="entry name" value="PHD-TYPE DOMAIN-CONTAINING PROTEIN"/>
    <property type="match status" value="1"/>
</dbReference>
<dbReference type="Gene3D" id="3.30.420.10">
    <property type="entry name" value="Ribonuclease H-like superfamily/Ribonuclease H"/>
    <property type="match status" value="3"/>
</dbReference>
<dbReference type="InterPro" id="IPR040676">
    <property type="entry name" value="DUF5641"/>
</dbReference>
<evidence type="ECO:0000256" key="5">
    <source>
        <dbReference type="ARBA" id="ARBA00023136"/>
    </source>
</evidence>
<dbReference type="Pfam" id="PF18701">
    <property type="entry name" value="DUF5641"/>
    <property type="match status" value="1"/>
</dbReference>
<keyword evidence="3 8" id="KW-0812">Transmembrane</keyword>
<dbReference type="Proteomes" id="UP000054359">
    <property type="component" value="Unassembled WGS sequence"/>
</dbReference>
<dbReference type="PROSITE" id="PS50878">
    <property type="entry name" value="RT_POL"/>
    <property type="match status" value="1"/>
</dbReference>
<dbReference type="Pfam" id="PF03564">
    <property type="entry name" value="DUF1759"/>
    <property type="match status" value="1"/>
</dbReference>
<dbReference type="Pfam" id="PF17921">
    <property type="entry name" value="Integrase_H2C2"/>
    <property type="match status" value="1"/>
</dbReference>
<protein>
    <submittedName>
        <fullName evidence="11">Transposable element Tcb2 transposase</fullName>
    </submittedName>
</protein>
<dbReference type="GO" id="GO:0022857">
    <property type="term" value="F:transmembrane transporter activity"/>
    <property type="evidence" value="ECO:0007669"/>
    <property type="project" value="InterPro"/>
</dbReference>
<dbReference type="InterPro" id="IPR001734">
    <property type="entry name" value="Na/solute_symporter"/>
</dbReference>
<dbReference type="GO" id="GO:0042575">
    <property type="term" value="C:DNA polymerase complex"/>
    <property type="evidence" value="ECO:0007669"/>
    <property type="project" value="UniProtKB-ARBA"/>
</dbReference>
<dbReference type="Pfam" id="PF00078">
    <property type="entry name" value="RVT_1"/>
    <property type="match status" value="1"/>
</dbReference>
<dbReference type="GO" id="GO:0006313">
    <property type="term" value="P:DNA transposition"/>
    <property type="evidence" value="ECO:0007669"/>
    <property type="project" value="InterPro"/>
</dbReference>
<dbReference type="Pfam" id="PF01498">
    <property type="entry name" value="HTH_Tnp_Tc3_2"/>
    <property type="match status" value="1"/>
</dbReference>